<evidence type="ECO:0000313" key="5">
    <source>
        <dbReference type="EMBL" id="CAG9826724.1"/>
    </source>
</evidence>
<evidence type="ECO:0000256" key="3">
    <source>
        <dbReference type="SAM" id="SignalP"/>
    </source>
</evidence>
<evidence type="ECO:0000313" key="6">
    <source>
        <dbReference type="Proteomes" id="UP001153709"/>
    </source>
</evidence>
<feature type="signal peptide" evidence="3">
    <location>
        <begin position="1"/>
        <end position="18"/>
    </location>
</feature>
<protein>
    <recommendedName>
        <fullName evidence="4">TIL domain-containing protein</fullName>
    </recommendedName>
</protein>
<proteinExistence type="predicted"/>
<feature type="domain" description="TIL" evidence="4">
    <location>
        <begin position="28"/>
        <end position="84"/>
    </location>
</feature>
<dbReference type="SUPFAM" id="SSF57567">
    <property type="entry name" value="Serine protease inhibitors"/>
    <property type="match status" value="1"/>
</dbReference>
<dbReference type="PANTHER" id="PTHR23259:SF70">
    <property type="entry name" value="ACCESSORY GLAND PROTEIN ACP62F-RELATED"/>
    <property type="match status" value="1"/>
</dbReference>
<name>A0A9N9X6J7_DIABA</name>
<accession>A0A9N9X6J7</accession>
<evidence type="ECO:0000259" key="4">
    <source>
        <dbReference type="Pfam" id="PF01826"/>
    </source>
</evidence>
<organism evidence="5 6">
    <name type="scientific">Diabrotica balteata</name>
    <name type="common">Banded cucumber beetle</name>
    <dbReference type="NCBI Taxonomy" id="107213"/>
    <lineage>
        <taxon>Eukaryota</taxon>
        <taxon>Metazoa</taxon>
        <taxon>Ecdysozoa</taxon>
        <taxon>Arthropoda</taxon>
        <taxon>Hexapoda</taxon>
        <taxon>Insecta</taxon>
        <taxon>Pterygota</taxon>
        <taxon>Neoptera</taxon>
        <taxon>Endopterygota</taxon>
        <taxon>Coleoptera</taxon>
        <taxon>Polyphaga</taxon>
        <taxon>Cucujiformia</taxon>
        <taxon>Chrysomeloidea</taxon>
        <taxon>Chrysomelidae</taxon>
        <taxon>Galerucinae</taxon>
        <taxon>Diabroticina</taxon>
        <taxon>Diabroticites</taxon>
        <taxon>Diabrotica</taxon>
    </lineage>
</organism>
<dbReference type="OrthoDB" id="6753992at2759"/>
<keyword evidence="6" id="KW-1185">Reference proteome</keyword>
<keyword evidence="1" id="KW-0646">Protease inhibitor</keyword>
<evidence type="ECO:0000256" key="2">
    <source>
        <dbReference type="ARBA" id="ARBA00023157"/>
    </source>
</evidence>
<sequence length="85" mass="9416">MKIIFALLILVFTDTTKSLVKRSEPEKCGPNETFTICGSACSEKNCEDVHSTSFERICLQACSVGCFCNQGYFRNTSSGKCVERC</sequence>
<gene>
    <name evidence="5" type="ORF">DIABBA_LOCUS812</name>
</gene>
<dbReference type="InterPro" id="IPR036084">
    <property type="entry name" value="Ser_inhib-like_sf"/>
</dbReference>
<dbReference type="GO" id="GO:0030414">
    <property type="term" value="F:peptidase inhibitor activity"/>
    <property type="evidence" value="ECO:0007669"/>
    <property type="project" value="UniProtKB-KW"/>
</dbReference>
<evidence type="ECO:0000256" key="1">
    <source>
        <dbReference type="ARBA" id="ARBA00022690"/>
    </source>
</evidence>
<dbReference type="AlphaFoldDB" id="A0A9N9X6J7"/>
<dbReference type="EMBL" id="OU898276">
    <property type="protein sequence ID" value="CAG9826724.1"/>
    <property type="molecule type" value="Genomic_DNA"/>
</dbReference>
<dbReference type="CDD" id="cd19941">
    <property type="entry name" value="TIL"/>
    <property type="match status" value="1"/>
</dbReference>
<dbReference type="InterPro" id="IPR002919">
    <property type="entry name" value="TIL_dom"/>
</dbReference>
<dbReference type="InterPro" id="IPR051368">
    <property type="entry name" value="SerProtInhib-TIL_Domain"/>
</dbReference>
<dbReference type="Pfam" id="PF01826">
    <property type="entry name" value="TIL"/>
    <property type="match status" value="1"/>
</dbReference>
<keyword evidence="3" id="KW-0732">Signal</keyword>
<dbReference type="Gene3D" id="2.10.25.10">
    <property type="entry name" value="Laminin"/>
    <property type="match status" value="1"/>
</dbReference>
<keyword evidence="2" id="KW-1015">Disulfide bond</keyword>
<feature type="chain" id="PRO_5040187526" description="TIL domain-containing protein" evidence="3">
    <location>
        <begin position="19"/>
        <end position="85"/>
    </location>
</feature>
<reference evidence="5" key="1">
    <citation type="submission" date="2022-01" db="EMBL/GenBank/DDBJ databases">
        <authorList>
            <person name="King R."/>
        </authorList>
    </citation>
    <scope>NUCLEOTIDE SEQUENCE</scope>
</reference>
<dbReference type="PANTHER" id="PTHR23259">
    <property type="entry name" value="RIDDLE"/>
    <property type="match status" value="1"/>
</dbReference>
<dbReference type="Proteomes" id="UP001153709">
    <property type="component" value="Chromosome 1"/>
</dbReference>